<comment type="caution">
    <text evidence="2">The sequence shown here is derived from an EMBL/GenBank/DDBJ whole genome shotgun (WGS) entry which is preliminary data.</text>
</comment>
<evidence type="ECO:0000259" key="1">
    <source>
        <dbReference type="Pfam" id="PF08241"/>
    </source>
</evidence>
<dbReference type="PANTHER" id="PTHR43591:SF24">
    <property type="entry name" value="2-METHOXY-6-POLYPRENYL-1,4-BENZOQUINOL METHYLASE, MITOCHONDRIAL"/>
    <property type="match status" value="1"/>
</dbReference>
<gene>
    <name evidence="2" type="ORF">K1Y72_05135</name>
</gene>
<dbReference type="SUPFAM" id="SSF53335">
    <property type="entry name" value="S-adenosyl-L-methionine-dependent methyltransferases"/>
    <property type="match status" value="1"/>
</dbReference>
<name>A0ABS7FMY5_9ACTN</name>
<dbReference type="RefSeq" id="WP_220163744.1">
    <property type="nucleotide sequence ID" value="NZ_JAIBOA010000003.1"/>
</dbReference>
<keyword evidence="2" id="KW-0808">Transferase</keyword>
<dbReference type="PANTHER" id="PTHR43591">
    <property type="entry name" value="METHYLTRANSFERASE"/>
    <property type="match status" value="1"/>
</dbReference>
<keyword evidence="2" id="KW-0489">Methyltransferase</keyword>
<evidence type="ECO:0000313" key="3">
    <source>
        <dbReference type="Proteomes" id="UP000774570"/>
    </source>
</evidence>
<accession>A0ABS7FMY5</accession>
<dbReference type="EMBL" id="JAIBOA010000003">
    <property type="protein sequence ID" value="MBW8481744.1"/>
    <property type="molecule type" value="Genomic_DNA"/>
</dbReference>
<proteinExistence type="predicted"/>
<dbReference type="InterPro" id="IPR013216">
    <property type="entry name" value="Methyltransf_11"/>
</dbReference>
<dbReference type="GO" id="GO:0008168">
    <property type="term" value="F:methyltransferase activity"/>
    <property type="evidence" value="ECO:0007669"/>
    <property type="project" value="UniProtKB-KW"/>
</dbReference>
<dbReference type="GO" id="GO:0032259">
    <property type="term" value="P:methylation"/>
    <property type="evidence" value="ECO:0007669"/>
    <property type="project" value="UniProtKB-KW"/>
</dbReference>
<dbReference type="Proteomes" id="UP000774570">
    <property type="component" value="Unassembled WGS sequence"/>
</dbReference>
<keyword evidence="3" id="KW-1185">Reference proteome</keyword>
<dbReference type="InterPro" id="IPR029063">
    <property type="entry name" value="SAM-dependent_MTases_sf"/>
</dbReference>
<protein>
    <submittedName>
        <fullName evidence="2">Class I SAM-dependent methyltransferase</fullName>
    </submittedName>
</protein>
<dbReference type="Gene3D" id="3.40.50.150">
    <property type="entry name" value="Vaccinia Virus protein VP39"/>
    <property type="match status" value="1"/>
</dbReference>
<evidence type="ECO:0000313" key="2">
    <source>
        <dbReference type="EMBL" id="MBW8481744.1"/>
    </source>
</evidence>
<sequence>MANDFDAYERELWSGRAAAYEQGFALLTRGAVGPLLDAAGVGEGTRVLDAGTGPGFVAAEAVRRGALVSALDAEPGMAETARRNVPGLDVRVAVLPDVPFPDGEFDAVAGNFVINHVSDPLVTLTELRRVLRPGGRIALTCWVMPGVGALSVVREALDAAGVPMPADIPEPPFAEHGRREPFERLVRAAGFDAVAEPLDWEHPVDAEEWWAQVALGRVGTNGVVVGRLDAPAVARVKDAYDRVVARYARGGRTVLPARALLARGTA</sequence>
<organism evidence="2 3">
    <name type="scientific">Actinomadura parmotrematis</name>
    <dbReference type="NCBI Taxonomy" id="2864039"/>
    <lineage>
        <taxon>Bacteria</taxon>
        <taxon>Bacillati</taxon>
        <taxon>Actinomycetota</taxon>
        <taxon>Actinomycetes</taxon>
        <taxon>Streptosporangiales</taxon>
        <taxon>Thermomonosporaceae</taxon>
        <taxon>Actinomadura</taxon>
    </lineage>
</organism>
<dbReference type="CDD" id="cd02440">
    <property type="entry name" value="AdoMet_MTases"/>
    <property type="match status" value="1"/>
</dbReference>
<feature type="domain" description="Methyltransferase type 11" evidence="1">
    <location>
        <begin position="48"/>
        <end position="138"/>
    </location>
</feature>
<reference evidence="2 3" key="1">
    <citation type="submission" date="2021-07" db="EMBL/GenBank/DDBJ databases">
        <title>Actinomadura sp. PM05-2 isolated from lichen.</title>
        <authorList>
            <person name="Somphong A."/>
            <person name="Phongsopitanun W."/>
            <person name="Tanasupawat S."/>
            <person name="Peongsungnone V."/>
        </authorList>
    </citation>
    <scope>NUCLEOTIDE SEQUENCE [LARGE SCALE GENOMIC DNA]</scope>
    <source>
        <strain evidence="2 3">PM05-2</strain>
    </source>
</reference>
<dbReference type="Pfam" id="PF08241">
    <property type="entry name" value="Methyltransf_11"/>
    <property type="match status" value="1"/>
</dbReference>